<comment type="caution">
    <text evidence="9">Lacks conserved residue(s) required for the propagation of feature annotation.</text>
</comment>
<feature type="disulfide bond" evidence="9">
    <location>
        <begin position="195"/>
        <end position="205"/>
    </location>
</feature>
<evidence type="ECO:0000256" key="12">
    <source>
        <dbReference type="SAM" id="SignalP"/>
    </source>
</evidence>
<feature type="transmembrane region" description="Helical" evidence="11">
    <location>
        <begin position="1060"/>
        <end position="1078"/>
    </location>
</feature>
<proteinExistence type="predicted"/>
<evidence type="ECO:0000256" key="11">
    <source>
        <dbReference type="SAM" id="Phobius"/>
    </source>
</evidence>
<feature type="disulfide bond" evidence="9">
    <location>
        <begin position="629"/>
        <end position="639"/>
    </location>
</feature>
<evidence type="ECO:0000256" key="7">
    <source>
        <dbReference type="ARBA" id="ARBA00023157"/>
    </source>
</evidence>
<dbReference type="Pfam" id="PF00530">
    <property type="entry name" value="SRCR"/>
    <property type="match status" value="5"/>
</dbReference>
<evidence type="ECO:0000256" key="1">
    <source>
        <dbReference type="ARBA" id="ARBA00004167"/>
    </source>
</evidence>
<evidence type="ECO:0000256" key="3">
    <source>
        <dbReference type="ARBA" id="ARBA00022729"/>
    </source>
</evidence>
<evidence type="ECO:0000256" key="2">
    <source>
        <dbReference type="ARBA" id="ARBA00022692"/>
    </source>
</evidence>
<feature type="disulfide bond" evidence="9">
    <location>
        <begin position="701"/>
        <end position="762"/>
    </location>
</feature>
<dbReference type="FunFam" id="3.10.250.10:FF:000016">
    <property type="entry name" value="Scavenger receptor cysteine-rich protein type 12"/>
    <property type="match status" value="1"/>
</dbReference>
<evidence type="ECO:0000256" key="8">
    <source>
        <dbReference type="ARBA" id="ARBA00023180"/>
    </source>
</evidence>
<keyword evidence="8" id="KW-0325">Glycoprotein</keyword>
<dbReference type="AlphaFoldDB" id="A0A8C1PUH3"/>
<evidence type="ECO:0000256" key="5">
    <source>
        <dbReference type="ARBA" id="ARBA00022989"/>
    </source>
</evidence>
<dbReference type="Ensembl" id="ENSCCRT00010122875.1">
    <property type="protein sequence ID" value="ENSCCRP00010110437.1"/>
    <property type="gene ID" value="ENSCCRG00010048688.1"/>
</dbReference>
<feature type="compositionally biased region" description="Acidic residues" evidence="10">
    <location>
        <begin position="1133"/>
        <end position="1145"/>
    </location>
</feature>
<dbReference type="SUPFAM" id="SSF56487">
    <property type="entry name" value="SRCR-like"/>
    <property type="match status" value="8"/>
</dbReference>
<feature type="disulfide bond" evidence="9">
    <location>
        <begin position="90"/>
        <end position="100"/>
    </location>
</feature>
<feature type="disulfide bond" evidence="9">
    <location>
        <begin position="926"/>
        <end position="936"/>
    </location>
</feature>
<feature type="domain" description="SRCR" evidence="13">
    <location>
        <begin position="559"/>
        <end position="658"/>
    </location>
</feature>
<keyword evidence="7 9" id="KW-1015">Disulfide bond</keyword>
<dbReference type="PANTHER" id="PTHR48071">
    <property type="entry name" value="SRCR DOMAIN-CONTAINING PROTEIN"/>
    <property type="match status" value="1"/>
</dbReference>
<feature type="disulfide bond" evidence="9">
    <location>
        <begin position="1018"/>
        <end position="1028"/>
    </location>
</feature>
<feature type="disulfide bond" evidence="9">
    <location>
        <begin position="452"/>
        <end position="462"/>
    </location>
</feature>
<keyword evidence="2 11" id="KW-0812">Transmembrane</keyword>
<feature type="chain" id="PRO_5034843317" evidence="12">
    <location>
        <begin position="16"/>
        <end position="1258"/>
    </location>
</feature>
<dbReference type="PANTHER" id="PTHR48071:SF27">
    <property type="entry name" value="SCAVENGER RECEPTOR CYSTEINE-RICH TYPE 1 PROTEIN M130-LIKE"/>
    <property type="match status" value="1"/>
</dbReference>
<dbReference type="SMART" id="SM00202">
    <property type="entry name" value="SR"/>
    <property type="match status" value="5"/>
</dbReference>
<dbReference type="GO" id="GO:0005886">
    <property type="term" value="C:plasma membrane"/>
    <property type="evidence" value="ECO:0007669"/>
    <property type="project" value="TreeGrafter"/>
</dbReference>
<organism evidence="14 15">
    <name type="scientific">Cyprinus carpio</name>
    <name type="common">Common carp</name>
    <dbReference type="NCBI Taxonomy" id="7962"/>
    <lineage>
        <taxon>Eukaryota</taxon>
        <taxon>Metazoa</taxon>
        <taxon>Chordata</taxon>
        <taxon>Craniata</taxon>
        <taxon>Vertebrata</taxon>
        <taxon>Euteleostomi</taxon>
        <taxon>Actinopterygii</taxon>
        <taxon>Neopterygii</taxon>
        <taxon>Teleostei</taxon>
        <taxon>Ostariophysi</taxon>
        <taxon>Cypriniformes</taxon>
        <taxon>Cyprinidae</taxon>
        <taxon>Cyprininae</taxon>
        <taxon>Cyprinus</taxon>
    </lineage>
</organism>
<name>A0A8C1PUH3_CYPCA</name>
<evidence type="ECO:0000313" key="15">
    <source>
        <dbReference type="Proteomes" id="UP000694427"/>
    </source>
</evidence>
<keyword evidence="4" id="KW-0677">Repeat</keyword>
<evidence type="ECO:0000259" key="13">
    <source>
        <dbReference type="PROSITE" id="PS50287"/>
    </source>
</evidence>
<keyword evidence="15" id="KW-1185">Reference proteome</keyword>
<evidence type="ECO:0000256" key="4">
    <source>
        <dbReference type="ARBA" id="ARBA00022737"/>
    </source>
</evidence>
<evidence type="ECO:0000256" key="6">
    <source>
        <dbReference type="ARBA" id="ARBA00023136"/>
    </source>
</evidence>
<dbReference type="PRINTS" id="PR00258">
    <property type="entry name" value="SPERACTRCPTR"/>
</dbReference>
<reference evidence="14" key="1">
    <citation type="submission" date="2025-08" db="UniProtKB">
        <authorList>
            <consortium name="Ensembl"/>
        </authorList>
    </citation>
    <scope>IDENTIFICATION</scope>
</reference>
<dbReference type="InterPro" id="IPR001190">
    <property type="entry name" value="SRCR"/>
</dbReference>
<feature type="signal peptide" evidence="12">
    <location>
        <begin position="1"/>
        <end position="15"/>
    </location>
</feature>
<protein>
    <submittedName>
        <fullName evidence="14">Si:dkey-8e10.2</fullName>
    </submittedName>
</protein>
<feature type="disulfide bond" evidence="9">
    <location>
        <begin position="353"/>
        <end position="363"/>
    </location>
</feature>
<feature type="domain" description="SRCR" evidence="13">
    <location>
        <begin position="385"/>
        <end position="487"/>
    </location>
</feature>
<feature type="domain" description="SRCR" evidence="13">
    <location>
        <begin position="766"/>
        <end position="863"/>
    </location>
</feature>
<feature type="domain" description="SRCR" evidence="13">
    <location>
        <begin position="287"/>
        <end position="380"/>
    </location>
</feature>
<keyword evidence="6 11" id="KW-0472">Membrane</keyword>
<dbReference type="Gene3D" id="3.10.250.10">
    <property type="entry name" value="SRCR-like domain"/>
    <property type="match status" value="8"/>
</dbReference>
<dbReference type="GO" id="GO:0031638">
    <property type="term" value="P:zymogen activation"/>
    <property type="evidence" value="ECO:0007669"/>
    <property type="project" value="TreeGrafter"/>
</dbReference>
<reference evidence="14" key="2">
    <citation type="submission" date="2025-09" db="UniProtKB">
        <authorList>
            <consortium name="Ensembl"/>
        </authorList>
    </citation>
    <scope>IDENTIFICATION</scope>
</reference>
<dbReference type="Proteomes" id="UP000694427">
    <property type="component" value="Unplaced"/>
</dbReference>
<dbReference type="PROSITE" id="PS50287">
    <property type="entry name" value="SRCR_2"/>
    <property type="match status" value="9"/>
</dbReference>
<keyword evidence="5 11" id="KW-1133">Transmembrane helix</keyword>
<feature type="domain" description="SRCR" evidence="13">
    <location>
        <begin position="123"/>
        <end position="235"/>
    </location>
</feature>
<keyword evidence="3 12" id="KW-0732">Signal</keyword>
<accession>A0A8C1PUH3</accession>
<evidence type="ECO:0000313" key="14">
    <source>
        <dbReference type="Ensembl" id="ENSCCRP00010110437.1"/>
    </source>
</evidence>
<feature type="domain" description="SRCR" evidence="13">
    <location>
        <begin position="955"/>
        <end position="1047"/>
    </location>
</feature>
<feature type="domain" description="SRCR" evidence="13">
    <location>
        <begin position="18"/>
        <end position="120"/>
    </location>
</feature>
<evidence type="ECO:0000256" key="9">
    <source>
        <dbReference type="PROSITE-ProRule" id="PRU00196"/>
    </source>
</evidence>
<sequence>MWFLLLYLQISAIQGLNVTLRSSISPCIGRLEVYKNNQWGLVCHHGWIKENGEVVCRSLGCGNHRRSDKEMTVYKHPPPPQKYLMEHVNCTSKEESIWKCPIVEADETACTNDFVAVECSGTVRLSLNLNEQYNKCAGVVEFSTPDGIIGVCNDKWDKIKANKICQELGCGDHFYIPKPGIFKEQQSKQNVLLNCVGNEKFSWQCMERSDCKERASVICTNHERLRLQNGSHLCSGLVEKYSVTKSSEVLQQTNVMPEDICSQLNCGSNGNFTNHNGTNILTCSDTVKLRNFTKKCFGAVSIDVNGTNYRVCYRDLTLSLRMGAVVCRELGCGKVLHVQENQFLNDLMINVECQGDEKSLWHCLVNRETKQCMGTKVICSDSLDVHLSDGLGRCSGRVEVQWEGSWWTIGSGWTTENSDVVCQHLSCGTSNRTTTKHFIPVNQQQLKSSKNCKSSSAKLHECFVETSTEPPFKPSSQKEQDTNIICKKEELLSFEGDLPCQGRVRIESIDGETRWLLMGENNTKASNICHVMQCGSLKSFVPAQNMTHANVTCSGSVSVKLSKGCWGTVEVCREEQVGERECGEICSYTWRTKEDSNMICGNLGCGTPIPGQLTHQINSPNVSYYSVYCSENVKHMSMCNFIPKKNFICNIPAQVICTDSIKVRLEDPRDKCAGKVSLLYAGQWIPVCQDNNNEALKTAICRELNCGDSLQGNDHLRLTLHDESQIPGLSGIKCQDQANSVSKCDLRNVSLKNKCTFMYIKCTDWERLLLYKKEGECSGPVYGFRNGKTQLVREQEWGLKEGQKLCEYLQCGNYTSHSTRDIHDNTTEWWNKTYNCSGTENMLECESRDQPVQGQRQLSIQCDRKPPAITLSNNCTGKVLINKEHVSASQWLDKMSDNLCNNLGCGNAIQHWSVKTDTKKCWHFSCTGLETSVWQCGSKKDNCENILSVACKNSVKFSSTEKCGGKLGIKYKGQWEYVCGKLTDTDAGKVCNVLQCKDNQELLNEQEIVKEIKVNIKCPESHQNIFQCVNLLKNPECSLGYADIKCEGYSPKVGISSVRLVLGLLGGMLGLLILFLMIRNRKRLLLALSHYRNKNGKDMNTDMNEMDKMDAENRDLSEQNALFLDNDEYEDVDSLMEKSGEEDEDDRKRDSSGTEYDDIEGQANGISPSQTHHDDNVNLPLLPKRPENILDQDTYEVEKEKEEDYDDVIPIEPAANENAGTTGTQAHVDVDVDEGADSEAGPGAEAVLVTTEVEVHTQ</sequence>
<dbReference type="InterPro" id="IPR036772">
    <property type="entry name" value="SRCR-like_dom_sf"/>
</dbReference>
<dbReference type="GO" id="GO:0005615">
    <property type="term" value="C:extracellular space"/>
    <property type="evidence" value="ECO:0007669"/>
    <property type="project" value="TreeGrafter"/>
</dbReference>
<feature type="disulfide bond" evidence="9">
    <location>
        <begin position="734"/>
        <end position="744"/>
    </location>
</feature>
<evidence type="ECO:0000256" key="10">
    <source>
        <dbReference type="SAM" id="MobiDB-lite"/>
    </source>
</evidence>
<dbReference type="GO" id="GO:0004252">
    <property type="term" value="F:serine-type endopeptidase activity"/>
    <property type="evidence" value="ECO:0007669"/>
    <property type="project" value="TreeGrafter"/>
</dbReference>
<comment type="subcellular location">
    <subcellularLocation>
        <location evidence="1">Membrane</location>
        <topology evidence="1">Single-pass membrane protein</topology>
    </subcellularLocation>
</comment>
<feature type="domain" description="SRCR" evidence="13">
    <location>
        <begin position="886"/>
        <end position="952"/>
    </location>
</feature>
<feature type="region of interest" description="Disordered" evidence="10">
    <location>
        <begin position="1133"/>
        <end position="1228"/>
    </location>
</feature>
<feature type="domain" description="SRCR" evidence="13">
    <location>
        <begin position="663"/>
        <end position="763"/>
    </location>
</feature>